<keyword evidence="2" id="KW-1185">Reference proteome</keyword>
<evidence type="ECO:0000313" key="1">
    <source>
        <dbReference type="EMBL" id="TEB09175.1"/>
    </source>
</evidence>
<accession>A0A4Y7RJL6</accession>
<dbReference type="Gene3D" id="3.40.30.10">
    <property type="entry name" value="Glutaredoxin"/>
    <property type="match status" value="1"/>
</dbReference>
<name>A0A4Y7RJL6_9FIRM</name>
<proteinExistence type="predicted"/>
<dbReference type="InterPro" id="IPR036249">
    <property type="entry name" value="Thioredoxin-like_sf"/>
</dbReference>
<sequence length="76" mass="8159">MLLAFWSPTDEESIEAVASLEKNVAESGDKVKLVKVDMSRKKRIAQRFNVTEIGMGPLCGVGPCVYTSSVPGDSKG</sequence>
<dbReference type="Proteomes" id="UP000297597">
    <property type="component" value="Unassembled WGS sequence"/>
</dbReference>
<dbReference type="EMBL" id="QFFZ01000057">
    <property type="protein sequence ID" value="TEB09175.1"/>
    <property type="molecule type" value="Genomic_DNA"/>
</dbReference>
<dbReference type="AlphaFoldDB" id="A0A4Y7RJL6"/>
<dbReference type="RefSeq" id="WP_134215427.1">
    <property type="nucleotide sequence ID" value="NZ_QFFZ01000057.1"/>
</dbReference>
<organism evidence="1 2">
    <name type="scientific">Pelotomaculum propionicicum</name>
    <dbReference type="NCBI Taxonomy" id="258475"/>
    <lineage>
        <taxon>Bacteria</taxon>
        <taxon>Bacillati</taxon>
        <taxon>Bacillota</taxon>
        <taxon>Clostridia</taxon>
        <taxon>Eubacteriales</taxon>
        <taxon>Desulfotomaculaceae</taxon>
        <taxon>Pelotomaculum</taxon>
    </lineage>
</organism>
<protein>
    <submittedName>
        <fullName evidence="1">Uncharacterized protein</fullName>
    </submittedName>
</protein>
<gene>
    <name evidence="1" type="ORF">Pmgp_03350</name>
</gene>
<comment type="caution">
    <text evidence="1">The sequence shown here is derived from an EMBL/GenBank/DDBJ whole genome shotgun (WGS) entry which is preliminary data.</text>
</comment>
<reference evidence="1 2" key="1">
    <citation type="journal article" date="2018" name="Environ. Microbiol.">
        <title>Novel energy conservation strategies and behaviour of Pelotomaculum schinkii driving syntrophic propionate catabolism.</title>
        <authorList>
            <person name="Hidalgo-Ahumada C.A.P."/>
            <person name="Nobu M.K."/>
            <person name="Narihiro T."/>
            <person name="Tamaki H."/>
            <person name="Liu W.T."/>
            <person name="Kamagata Y."/>
            <person name="Stams A.J.M."/>
            <person name="Imachi H."/>
            <person name="Sousa D.Z."/>
        </authorList>
    </citation>
    <scope>NUCLEOTIDE SEQUENCE [LARGE SCALE GENOMIC DNA]</scope>
    <source>
        <strain evidence="1 2">MGP</strain>
    </source>
</reference>
<dbReference type="SUPFAM" id="SSF52833">
    <property type="entry name" value="Thioredoxin-like"/>
    <property type="match status" value="1"/>
</dbReference>
<evidence type="ECO:0000313" key="2">
    <source>
        <dbReference type="Proteomes" id="UP000297597"/>
    </source>
</evidence>